<comment type="subcellular location">
    <subcellularLocation>
        <location evidence="1">Endomembrane system</location>
    </subcellularLocation>
</comment>
<dbReference type="GO" id="GO:0016197">
    <property type="term" value="P:endosomal transport"/>
    <property type="evidence" value="ECO:0007669"/>
    <property type="project" value="InterPro"/>
</dbReference>
<keyword evidence="8" id="KW-1185">Reference proteome</keyword>
<evidence type="ECO:0008006" key="9">
    <source>
        <dbReference type="Google" id="ProtNLM"/>
    </source>
</evidence>
<proteinExistence type="predicted"/>
<keyword evidence="4" id="KW-0564">Palmitate</keyword>
<dbReference type="GO" id="GO:0001919">
    <property type="term" value="P:regulation of receptor recycling"/>
    <property type="evidence" value="ECO:0007669"/>
    <property type="project" value="InterPro"/>
</dbReference>
<accession>A0A1J7IWG4</accession>
<feature type="region of interest" description="Disordered" evidence="6">
    <location>
        <begin position="1"/>
        <end position="22"/>
    </location>
</feature>
<dbReference type="GO" id="GO:0032008">
    <property type="term" value="P:positive regulation of TOR signaling"/>
    <property type="evidence" value="ECO:0007669"/>
    <property type="project" value="InterPro"/>
</dbReference>
<evidence type="ECO:0000256" key="5">
    <source>
        <dbReference type="ARBA" id="ARBA00023288"/>
    </source>
</evidence>
<evidence type="ECO:0000256" key="4">
    <source>
        <dbReference type="ARBA" id="ARBA00023139"/>
    </source>
</evidence>
<organism evidence="7 8">
    <name type="scientific">Coniochaeta ligniaria NRRL 30616</name>
    <dbReference type="NCBI Taxonomy" id="1408157"/>
    <lineage>
        <taxon>Eukaryota</taxon>
        <taxon>Fungi</taxon>
        <taxon>Dikarya</taxon>
        <taxon>Ascomycota</taxon>
        <taxon>Pezizomycotina</taxon>
        <taxon>Sordariomycetes</taxon>
        <taxon>Sordariomycetidae</taxon>
        <taxon>Coniochaetales</taxon>
        <taxon>Coniochaetaceae</taxon>
        <taxon>Coniochaeta</taxon>
    </lineage>
</organism>
<dbReference type="GO" id="GO:0043410">
    <property type="term" value="P:positive regulation of MAPK cascade"/>
    <property type="evidence" value="ECO:0007669"/>
    <property type="project" value="InterPro"/>
</dbReference>
<sequence length="168" mass="18545">MGNCSSCLGNRRRDSYDDDDESRLLFDDANGVHYGSFGEQQANGQEDPQETQREIEALQRVVARTSDNMVDVYEIAPQDKDPHTEPPATHYAHAGQEARMARYQTLLTKLSSNDDLAAAAVAGRIDWDTPEEDNIEVQGNATPVKVEADSRPLSIRCVGLEHQVSLAS</sequence>
<protein>
    <recommendedName>
        <fullName evidence="9">Late endosomal/lysosomal adaptor and MAPK and MTOR activator-domain-containing protein</fullName>
    </recommendedName>
</protein>
<dbReference type="Pfam" id="PF15454">
    <property type="entry name" value="LAMTOR"/>
    <property type="match status" value="1"/>
</dbReference>
<dbReference type="OrthoDB" id="5299893at2759"/>
<gene>
    <name evidence="7" type="ORF">CONLIGDRAFT_718282</name>
</gene>
<dbReference type="GO" id="GO:0071986">
    <property type="term" value="C:Ragulator complex"/>
    <property type="evidence" value="ECO:0007669"/>
    <property type="project" value="InterPro"/>
</dbReference>
<dbReference type="SMART" id="SM01262">
    <property type="entry name" value="LAMTOR"/>
    <property type="match status" value="1"/>
</dbReference>
<dbReference type="GO" id="GO:0045121">
    <property type="term" value="C:membrane raft"/>
    <property type="evidence" value="ECO:0007669"/>
    <property type="project" value="InterPro"/>
</dbReference>
<keyword evidence="2" id="KW-0519">Myristate</keyword>
<keyword evidence="3" id="KW-0472">Membrane</keyword>
<dbReference type="InParanoid" id="A0A1J7IWG4"/>
<evidence type="ECO:0000256" key="6">
    <source>
        <dbReference type="SAM" id="MobiDB-lite"/>
    </source>
</evidence>
<dbReference type="InterPro" id="IPR028209">
    <property type="entry name" value="LAMTOR1/MEH1"/>
</dbReference>
<name>A0A1J7IWG4_9PEZI</name>
<dbReference type="EMBL" id="KV875102">
    <property type="protein sequence ID" value="OIW25449.1"/>
    <property type="molecule type" value="Genomic_DNA"/>
</dbReference>
<evidence type="ECO:0000256" key="1">
    <source>
        <dbReference type="ARBA" id="ARBA00004308"/>
    </source>
</evidence>
<reference evidence="7 8" key="1">
    <citation type="submission" date="2016-10" db="EMBL/GenBank/DDBJ databases">
        <title>Draft genome sequence of Coniochaeta ligniaria NRRL30616, a lignocellulolytic fungus for bioabatement of inhibitors in plant biomass hydrolysates.</title>
        <authorList>
            <consortium name="DOE Joint Genome Institute"/>
            <person name="Jimenez D.J."/>
            <person name="Hector R.E."/>
            <person name="Riley R."/>
            <person name="Sun H."/>
            <person name="Grigoriev I.V."/>
            <person name="Van Elsas J.D."/>
            <person name="Nichols N.N."/>
        </authorList>
    </citation>
    <scope>NUCLEOTIDE SEQUENCE [LARGE SCALE GENOMIC DNA]</scope>
    <source>
        <strain evidence="7 8">NRRL 30616</strain>
    </source>
</reference>
<dbReference type="GO" id="GO:0031902">
    <property type="term" value="C:late endosome membrane"/>
    <property type="evidence" value="ECO:0007669"/>
    <property type="project" value="InterPro"/>
</dbReference>
<feature type="region of interest" description="Disordered" evidence="6">
    <location>
        <begin position="31"/>
        <end position="50"/>
    </location>
</feature>
<dbReference type="GO" id="GO:0071230">
    <property type="term" value="P:cellular response to amino acid stimulus"/>
    <property type="evidence" value="ECO:0007669"/>
    <property type="project" value="InterPro"/>
</dbReference>
<evidence type="ECO:0000313" key="8">
    <source>
        <dbReference type="Proteomes" id="UP000182658"/>
    </source>
</evidence>
<keyword evidence="5" id="KW-0449">Lipoprotein</keyword>
<evidence type="ECO:0000256" key="2">
    <source>
        <dbReference type="ARBA" id="ARBA00022707"/>
    </source>
</evidence>
<dbReference type="Proteomes" id="UP000182658">
    <property type="component" value="Unassembled WGS sequence"/>
</dbReference>
<evidence type="ECO:0000256" key="3">
    <source>
        <dbReference type="ARBA" id="ARBA00023136"/>
    </source>
</evidence>
<evidence type="ECO:0000313" key="7">
    <source>
        <dbReference type="EMBL" id="OIW25449.1"/>
    </source>
</evidence>
<dbReference type="AlphaFoldDB" id="A0A1J7IWG4"/>